<keyword evidence="5" id="KW-0808">Transferase</keyword>
<evidence type="ECO:0000259" key="13">
    <source>
        <dbReference type="PROSITE" id="PS50109"/>
    </source>
</evidence>
<dbReference type="GO" id="GO:0000155">
    <property type="term" value="F:phosphorelay sensor kinase activity"/>
    <property type="evidence" value="ECO:0007669"/>
    <property type="project" value="InterPro"/>
</dbReference>
<comment type="subcellular location">
    <subcellularLocation>
        <location evidence="2">Cell membrane</location>
    </subcellularLocation>
</comment>
<dbReference type="GO" id="GO:0005886">
    <property type="term" value="C:plasma membrane"/>
    <property type="evidence" value="ECO:0007669"/>
    <property type="project" value="UniProtKB-SubCell"/>
</dbReference>
<reference evidence="15 16" key="1">
    <citation type="submission" date="2019-07" db="EMBL/GenBank/DDBJ databases">
        <title>Microbispora hainanensis DSM 45428.</title>
        <authorList>
            <person name="Thawai C."/>
        </authorList>
    </citation>
    <scope>NUCLEOTIDE SEQUENCE [LARGE SCALE GENOMIC DNA]</scope>
    <source>
        <strain evidence="15 16">DSM 45428</strain>
    </source>
</reference>
<evidence type="ECO:0000256" key="3">
    <source>
        <dbReference type="ARBA" id="ARBA00012438"/>
    </source>
</evidence>
<proteinExistence type="predicted"/>
<dbReference type="InterPro" id="IPR036890">
    <property type="entry name" value="HATPase_C_sf"/>
</dbReference>
<evidence type="ECO:0000256" key="7">
    <source>
        <dbReference type="ARBA" id="ARBA00022777"/>
    </source>
</evidence>
<keyword evidence="9" id="KW-0902">Two-component regulatory system</keyword>
<dbReference type="InterPro" id="IPR050428">
    <property type="entry name" value="TCS_sensor_his_kinase"/>
</dbReference>
<name>A0A544Z2H5_9ACTN</name>
<protein>
    <recommendedName>
        <fullName evidence="3">histidine kinase</fullName>
        <ecNumber evidence="3">2.7.13.3</ecNumber>
    </recommendedName>
</protein>
<dbReference type="InterPro" id="IPR003594">
    <property type="entry name" value="HATPase_dom"/>
</dbReference>
<feature type="transmembrane region" description="Helical" evidence="12">
    <location>
        <begin position="12"/>
        <end position="35"/>
    </location>
</feature>
<dbReference type="SUPFAM" id="SSF55874">
    <property type="entry name" value="ATPase domain of HSP90 chaperone/DNA topoisomerase II/histidine kinase"/>
    <property type="match status" value="1"/>
</dbReference>
<dbReference type="InterPro" id="IPR003661">
    <property type="entry name" value="HisK_dim/P_dom"/>
</dbReference>
<evidence type="ECO:0000256" key="8">
    <source>
        <dbReference type="ARBA" id="ARBA00022989"/>
    </source>
</evidence>
<evidence type="ECO:0000256" key="5">
    <source>
        <dbReference type="ARBA" id="ARBA00022679"/>
    </source>
</evidence>
<dbReference type="SMART" id="SM00304">
    <property type="entry name" value="HAMP"/>
    <property type="match status" value="1"/>
</dbReference>
<evidence type="ECO:0000256" key="2">
    <source>
        <dbReference type="ARBA" id="ARBA00004236"/>
    </source>
</evidence>
<dbReference type="Proteomes" id="UP000316541">
    <property type="component" value="Unassembled WGS sequence"/>
</dbReference>
<dbReference type="PROSITE" id="PS50109">
    <property type="entry name" value="HIS_KIN"/>
    <property type="match status" value="1"/>
</dbReference>
<feature type="transmembrane region" description="Helical" evidence="12">
    <location>
        <begin position="152"/>
        <end position="176"/>
    </location>
</feature>
<dbReference type="RefSeq" id="WP_142616974.1">
    <property type="nucleotide sequence ID" value="NZ_VIRM01000004.1"/>
</dbReference>
<evidence type="ECO:0000256" key="6">
    <source>
        <dbReference type="ARBA" id="ARBA00022692"/>
    </source>
</evidence>
<keyword evidence="11" id="KW-0175">Coiled coil</keyword>
<dbReference type="AlphaFoldDB" id="A0A544Z2H5"/>
<keyword evidence="4" id="KW-0597">Phosphoprotein</keyword>
<dbReference type="EC" id="2.7.13.3" evidence="3"/>
<dbReference type="PANTHER" id="PTHR45436:SF5">
    <property type="entry name" value="SENSOR HISTIDINE KINASE TRCS"/>
    <property type="match status" value="1"/>
</dbReference>
<dbReference type="Pfam" id="PF00512">
    <property type="entry name" value="HisKA"/>
    <property type="match status" value="1"/>
</dbReference>
<dbReference type="SUPFAM" id="SSF158472">
    <property type="entry name" value="HAMP domain-like"/>
    <property type="match status" value="1"/>
</dbReference>
<evidence type="ECO:0000256" key="1">
    <source>
        <dbReference type="ARBA" id="ARBA00000085"/>
    </source>
</evidence>
<dbReference type="CDD" id="cd00082">
    <property type="entry name" value="HisKA"/>
    <property type="match status" value="1"/>
</dbReference>
<sequence length="459" mass="50166">MKLENCSIRARLALFVSVVVSLLCIVFSIVLLFALNKMATENLTKEVTAVGELTAYNVDHGQIENPLPPISANLIRPVQVVNPQRQVVAATRDLQHRPLMAHFTPASPRRVASALICNSVFPSGGCHIVVAQQVYRDGDWTVYSAAPALPFFVYPGMVALLVGGTVLFTGAVAYGARHTVASSLRPVDAIRAQLDHIRSTNLGRRVPVPKVKDEIYRLARSVNETLDRLERMLEQQRRFCADASHELRTPITAIRVQLEDALLAAEDVDLSTLCEDVLPSVERLQAITTGLLTLTRFDAGVPNSRDPVDLAELIALELKSHQGDRRVVLQLAPGMIVNGDRLQLRQLICNLIQNAQRYASSTITVTLRRENGDPRFAKGVAELEVLDDGAGIAADHREMVFQRFARLDSARSRDAGGIGLGLPIARLIAERHDGTLTIADSAQGARFLVRLPLDSQLGG</sequence>
<dbReference type="SUPFAM" id="SSF47384">
    <property type="entry name" value="Homodimeric domain of signal transducing histidine kinase"/>
    <property type="match status" value="1"/>
</dbReference>
<feature type="domain" description="Histidine kinase" evidence="13">
    <location>
        <begin position="242"/>
        <end position="455"/>
    </location>
</feature>
<keyword evidence="8 12" id="KW-1133">Transmembrane helix</keyword>
<dbReference type="InterPro" id="IPR004358">
    <property type="entry name" value="Sig_transdc_His_kin-like_C"/>
</dbReference>
<evidence type="ECO:0000256" key="11">
    <source>
        <dbReference type="SAM" id="Coils"/>
    </source>
</evidence>
<dbReference type="InterPro" id="IPR036097">
    <property type="entry name" value="HisK_dim/P_sf"/>
</dbReference>
<dbReference type="PROSITE" id="PS50885">
    <property type="entry name" value="HAMP"/>
    <property type="match status" value="1"/>
</dbReference>
<dbReference type="SMART" id="SM00387">
    <property type="entry name" value="HATPase_c"/>
    <property type="match status" value="1"/>
</dbReference>
<evidence type="ECO:0000256" key="10">
    <source>
        <dbReference type="ARBA" id="ARBA00023136"/>
    </source>
</evidence>
<dbReference type="PRINTS" id="PR00344">
    <property type="entry name" value="BCTRLSENSOR"/>
</dbReference>
<dbReference type="SMART" id="SM00388">
    <property type="entry name" value="HisKA"/>
    <property type="match status" value="1"/>
</dbReference>
<dbReference type="EMBL" id="VIRM01000004">
    <property type="protein sequence ID" value="TQS23215.1"/>
    <property type="molecule type" value="Genomic_DNA"/>
</dbReference>
<keyword evidence="10 12" id="KW-0472">Membrane</keyword>
<accession>A0A544Z2H5</accession>
<dbReference type="Gene3D" id="1.10.287.130">
    <property type="match status" value="1"/>
</dbReference>
<dbReference type="InterPro" id="IPR005467">
    <property type="entry name" value="His_kinase_dom"/>
</dbReference>
<feature type="coiled-coil region" evidence="11">
    <location>
        <begin position="219"/>
        <end position="246"/>
    </location>
</feature>
<dbReference type="PANTHER" id="PTHR45436">
    <property type="entry name" value="SENSOR HISTIDINE KINASE YKOH"/>
    <property type="match status" value="1"/>
</dbReference>
<gene>
    <name evidence="15" type="ORF">FLX08_04835</name>
</gene>
<dbReference type="Gene3D" id="3.30.565.10">
    <property type="entry name" value="Histidine kinase-like ATPase, C-terminal domain"/>
    <property type="match status" value="1"/>
</dbReference>
<comment type="caution">
    <text evidence="15">The sequence shown here is derived from an EMBL/GenBank/DDBJ whole genome shotgun (WGS) entry which is preliminary data.</text>
</comment>
<evidence type="ECO:0000259" key="14">
    <source>
        <dbReference type="PROSITE" id="PS50885"/>
    </source>
</evidence>
<evidence type="ECO:0000256" key="4">
    <source>
        <dbReference type="ARBA" id="ARBA00022553"/>
    </source>
</evidence>
<keyword evidence="7" id="KW-0418">Kinase</keyword>
<evidence type="ECO:0000256" key="12">
    <source>
        <dbReference type="SAM" id="Phobius"/>
    </source>
</evidence>
<comment type="catalytic activity">
    <reaction evidence="1">
        <text>ATP + protein L-histidine = ADP + protein N-phospho-L-histidine.</text>
        <dbReference type="EC" id="2.7.13.3"/>
    </reaction>
</comment>
<keyword evidence="6 12" id="KW-0812">Transmembrane</keyword>
<dbReference type="Pfam" id="PF00672">
    <property type="entry name" value="HAMP"/>
    <property type="match status" value="1"/>
</dbReference>
<organism evidence="15 16">
    <name type="scientific">Microbispora hainanensis</name>
    <dbReference type="NCBI Taxonomy" id="568844"/>
    <lineage>
        <taxon>Bacteria</taxon>
        <taxon>Bacillati</taxon>
        <taxon>Actinomycetota</taxon>
        <taxon>Actinomycetes</taxon>
        <taxon>Streptosporangiales</taxon>
        <taxon>Streptosporangiaceae</taxon>
        <taxon>Microbispora</taxon>
    </lineage>
</organism>
<evidence type="ECO:0000313" key="16">
    <source>
        <dbReference type="Proteomes" id="UP000316541"/>
    </source>
</evidence>
<dbReference type="CDD" id="cd06225">
    <property type="entry name" value="HAMP"/>
    <property type="match status" value="1"/>
</dbReference>
<dbReference type="InterPro" id="IPR003660">
    <property type="entry name" value="HAMP_dom"/>
</dbReference>
<feature type="domain" description="HAMP" evidence="14">
    <location>
        <begin position="181"/>
        <end position="234"/>
    </location>
</feature>
<dbReference type="Pfam" id="PF02518">
    <property type="entry name" value="HATPase_c"/>
    <property type="match status" value="1"/>
</dbReference>
<evidence type="ECO:0000256" key="9">
    <source>
        <dbReference type="ARBA" id="ARBA00023012"/>
    </source>
</evidence>
<evidence type="ECO:0000313" key="15">
    <source>
        <dbReference type="EMBL" id="TQS23215.1"/>
    </source>
</evidence>